<evidence type="ECO:0000256" key="2">
    <source>
        <dbReference type="SAM" id="Phobius"/>
    </source>
</evidence>
<keyword evidence="2" id="KW-1133">Transmembrane helix</keyword>
<feature type="region of interest" description="Disordered" evidence="1">
    <location>
        <begin position="142"/>
        <end position="161"/>
    </location>
</feature>
<evidence type="ECO:0008006" key="5">
    <source>
        <dbReference type="Google" id="ProtNLM"/>
    </source>
</evidence>
<dbReference type="EMBL" id="JALLAZ020001509">
    <property type="protein sequence ID" value="KAL3773749.1"/>
    <property type="molecule type" value="Genomic_DNA"/>
</dbReference>
<keyword evidence="2" id="KW-0472">Membrane</keyword>
<organism evidence="3 4">
    <name type="scientific">Stephanodiscus triporus</name>
    <dbReference type="NCBI Taxonomy" id="2934178"/>
    <lineage>
        <taxon>Eukaryota</taxon>
        <taxon>Sar</taxon>
        <taxon>Stramenopiles</taxon>
        <taxon>Ochrophyta</taxon>
        <taxon>Bacillariophyta</taxon>
        <taxon>Coscinodiscophyceae</taxon>
        <taxon>Thalassiosirophycidae</taxon>
        <taxon>Stephanodiscales</taxon>
        <taxon>Stephanodiscaceae</taxon>
        <taxon>Stephanodiscus</taxon>
    </lineage>
</organism>
<evidence type="ECO:0000313" key="4">
    <source>
        <dbReference type="Proteomes" id="UP001530315"/>
    </source>
</evidence>
<reference evidence="3 4" key="1">
    <citation type="submission" date="2024-10" db="EMBL/GenBank/DDBJ databases">
        <title>Updated reference genomes for cyclostephanoid diatoms.</title>
        <authorList>
            <person name="Roberts W.R."/>
            <person name="Alverson A.J."/>
        </authorList>
    </citation>
    <scope>NUCLEOTIDE SEQUENCE [LARGE SCALE GENOMIC DNA]</scope>
    <source>
        <strain evidence="3 4">AJA276-08</strain>
    </source>
</reference>
<dbReference type="InterPro" id="IPR027417">
    <property type="entry name" value="P-loop_NTPase"/>
</dbReference>
<feature type="compositionally biased region" description="Basic and acidic residues" evidence="1">
    <location>
        <begin position="142"/>
        <end position="159"/>
    </location>
</feature>
<protein>
    <recommendedName>
        <fullName evidence="5">Sulfotransferase domain-containing protein</fullName>
    </recommendedName>
</protein>
<dbReference type="AlphaFoldDB" id="A0ABD3NCG1"/>
<accession>A0ABD3NCG1</accession>
<keyword evidence="2" id="KW-0812">Transmembrane</keyword>
<sequence length="411" mass="47097">MNTTESKAADGVSPGGQRQYMLLHSPKAGIPSKSKLPFLILFIGVGIVVSRSWSVISARMIPGCSTLPKNEHITYNESIGRQEDAHIRKHTANASRPLIWLMSFPASAKFVLRVDIENSGTSYTSYLVRTVTGKDTATNYGREHIGKDGTSEPVFKEKSGGPFWTTPMKDDSYRPKQGYIITKTHCGGRCDLCGPDGYIENHHIFSRRCVEGYHIENDAITGEPREMLDHYSPDLVAGAVHLIRDPFDNVISRFHLTLNRLGRKNDSDKLARYPRSKEGFRALCMDWGNSFYHEEKASKFYDDVFDDVKDIPCHADFFMYIQWHNLAFTTTWNLRIPSLILHYENYTSNFNQTKTMLLEFLEQDEKHEPPPFETGKSYRDYYTEGEIQKVSTMFSKLALDETWAHTKHYFD</sequence>
<comment type="caution">
    <text evidence="3">The sequence shown here is derived from an EMBL/GenBank/DDBJ whole genome shotgun (WGS) entry which is preliminary data.</text>
</comment>
<proteinExistence type="predicted"/>
<keyword evidence="4" id="KW-1185">Reference proteome</keyword>
<gene>
    <name evidence="3" type="ORF">ACHAW5_008183</name>
</gene>
<dbReference type="SUPFAM" id="SSF52540">
    <property type="entry name" value="P-loop containing nucleoside triphosphate hydrolases"/>
    <property type="match status" value="1"/>
</dbReference>
<dbReference type="Gene3D" id="3.40.50.300">
    <property type="entry name" value="P-loop containing nucleotide triphosphate hydrolases"/>
    <property type="match status" value="1"/>
</dbReference>
<feature type="transmembrane region" description="Helical" evidence="2">
    <location>
        <begin position="36"/>
        <end position="56"/>
    </location>
</feature>
<evidence type="ECO:0000313" key="3">
    <source>
        <dbReference type="EMBL" id="KAL3773749.1"/>
    </source>
</evidence>
<dbReference type="Proteomes" id="UP001530315">
    <property type="component" value="Unassembled WGS sequence"/>
</dbReference>
<evidence type="ECO:0000256" key="1">
    <source>
        <dbReference type="SAM" id="MobiDB-lite"/>
    </source>
</evidence>
<name>A0ABD3NCG1_9STRA</name>